<name>A0A9P7JED4_9AGAM</name>
<dbReference type="RefSeq" id="XP_041193943.1">
    <property type="nucleotide sequence ID" value="XM_041335494.1"/>
</dbReference>
<dbReference type="InterPro" id="IPR015943">
    <property type="entry name" value="WD40/YVTN_repeat-like_dom_sf"/>
</dbReference>
<dbReference type="Proteomes" id="UP000807769">
    <property type="component" value="Unassembled WGS sequence"/>
</dbReference>
<accession>A0A9P7JED4</accession>
<sequence>MGLQGSGTWREERQCSIQTRQGTIQSSTCQTRLVETSSRLMNMNSKHPVKIWGTTCSESDHVKDTCIGPRTVRLGWKNPISTTTWQQTVLLKGYKSCISPNGCITASASYDNTTRLWNLGEWFMKA</sequence>
<reference evidence="1" key="1">
    <citation type="journal article" date="2020" name="New Phytol.">
        <title>Comparative genomics reveals dynamic genome evolution in host specialist ectomycorrhizal fungi.</title>
        <authorList>
            <person name="Lofgren L.A."/>
            <person name="Nguyen N.H."/>
            <person name="Vilgalys R."/>
            <person name="Ruytinx J."/>
            <person name="Liao H.L."/>
            <person name="Branco S."/>
            <person name="Kuo A."/>
            <person name="LaButti K."/>
            <person name="Lipzen A."/>
            <person name="Andreopoulos W."/>
            <person name="Pangilinan J."/>
            <person name="Riley R."/>
            <person name="Hundley H."/>
            <person name="Na H."/>
            <person name="Barry K."/>
            <person name="Grigoriev I.V."/>
            <person name="Stajich J.E."/>
            <person name="Kennedy P.G."/>
        </authorList>
    </citation>
    <scope>NUCLEOTIDE SEQUENCE</scope>
    <source>
        <strain evidence="1">MN1</strain>
    </source>
</reference>
<comment type="caution">
    <text evidence="1">The sequence shown here is derived from an EMBL/GenBank/DDBJ whole genome shotgun (WGS) entry which is preliminary data.</text>
</comment>
<dbReference type="EMBL" id="JABBWG010000013">
    <property type="protein sequence ID" value="KAG1817701.1"/>
    <property type="molecule type" value="Genomic_DNA"/>
</dbReference>
<proteinExistence type="predicted"/>
<dbReference type="GeneID" id="64629511"/>
<protein>
    <submittedName>
        <fullName evidence="1">Uncharacterized protein</fullName>
    </submittedName>
</protein>
<keyword evidence="2" id="KW-1185">Reference proteome</keyword>
<dbReference type="Gene3D" id="2.130.10.10">
    <property type="entry name" value="YVTN repeat-like/Quinoprotein amine dehydrogenase"/>
    <property type="match status" value="1"/>
</dbReference>
<dbReference type="AlphaFoldDB" id="A0A9P7JED4"/>
<gene>
    <name evidence="1" type="ORF">BJ212DRAFT_1350172</name>
</gene>
<evidence type="ECO:0000313" key="1">
    <source>
        <dbReference type="EMBL" id="KAG1817701.1"/>
    </source>
</evidence>
<organism evidence="1 2">
    <name type="scientific">Suillus subaureus</name>
    <dbReference type="NCBI Taxonomy" id="48587"/>
    <lineage>
        <taxon>Eukaryota</taxon>
        <taxon>Fungi</taxon>
        <taxon>Dikarya</taxon>
        <taxon>Basidiomycota</taxon>
        <taxon>Agaricomycotina</taxon>
        <taxon>Agaricomycetes</taxon>
        <taxon>Agaricomycetidae</taxon>
        <taxon>Boletales</taxon>
        <taxon>Suillineae</taxon>
        <taxon>Suillaceae</taxon>
        <taxon>Suillus</taxon>
    </lineage>
</organism>
<evidence type="ECO:0000313" key="2">
    <source>
        <dbReference type="Proteomes" id="UP000807769"/>
    </source>
</evidence>